<dbReference type="SUPFAM" id="SSF50182">
    <property type="entry name" value="Sm-like ribonucleoproteins"/>
    <property type="match status" value="1"/>
</dbReference>
<organism evidence="15 16">
    <name type="scientific">Aquila chrysaetos chrysaetos</name>
    <dbReference type="NCBI Taxonomy" id="223781"/>
    <lineage>
        <taxon>Eukaryota</taxon>
        <taxon>Metazoa</taxon>
        <taxon>Chordata</taxon>
        <taxon>Craniata</taxon>
        <taxon>Vertebrata</taxon>
        <taxon>Euteleostomi</taxon>
        <taxon>Archelosauria</taxon>
        <taxon>Archosauria</taxon>
        <taxon>Dinosauria</taxon>
        <taxon>Saurischia</taxon>
        <taxon>Theropoda</taxon>
        <taxon>Coelurosauria</taxon>
        <taxon>Aves</taxon>
        <taxon>Neognathae</taxon>
        <taxon>Neoaves</taxon>
        <taxon>Telluraves</taxon>
        <taxon>Accipitrimorphae</taxon>
        <taxon>Accipitriformes</taxon>
        <taxon>Accipitridae</taxon>
        <taxon>Accipitrinae</taxon>
        <taxon>Aquila</taxon>
    </lineage>
</organism>
<evidence type="ECO:0000256" key="10">
    <source>
        <dbReference type="ARBA" id="ARBA00056431"/>
    </source>
</evidence>
<dbReference type="Pfam" id="PF01423">
    <property type="entry name" value="LSM"/>
    <property type="match status" value="1"/>
</dbReference>
<gene>
    <name evidence="13 15" type="primary">LSM5</name>
</gene>
<dbReference type="GO" id="GO:0120115">
    <property type="term" value="C:Lsm2-8 complex"/>
    <property type="evidence" value="ECO:0007669"/>
    <property type="project" value="Ensembl"/>
</dbReference>
<feature type="domain" description="Sm" evidence="14">
    <location>
        <begin position="13"/>
        <end position="88"/>
    </location>
</feature>
<dbReference type="InterPro" id="IPR033871">
    <property type="entry name" value="LSm5"/>
</dbReference>
<evidence type="ECO:0000256" key="8">
    <source>
        <dbReference type="ARBA" id="ARBA00023242"/>
    </source>
</evidence>
<keyword evidence="6" id="KW-0007">Acetylation</keyword>
<evidence type="ECO:0000256" key="9">
    <source>
        <dbReference type="ARBA" id="ARBA00023274"/>
    </source>
</evidence>
<accession>A0A663E1Q7</accession>
<comment type="function">
    <text evidence="13">Plays a role in U6 snRNP assembly and function. Binds to the 3' end of U6 snRNA.</text>
</comment>
<comment type="function">
    <text evidence="10">Plays a role in pre-mRNA splicing as component of the U4/U6-U5 tri-snRNP complex that is involved in spliceosome assembly, and as component of the precatalytic spliceosome (spliceosome B complex). The heptameric LSM2-8 complex binds specifically to the 3'-terminal U-tract of U6 snRNA.</text>
</comment>
<dbReference type="GO" id="GO:0046540">
    <property type="term" value="C:U4/U6 x U5 tri-snRNP complex"/>
    <property type="evidence" value="ECO:0007669"/>
    <property type="project" value="Ensembl"/>
</dbReference>
<keyword evidence="3 13" id="KW-0507">mRNA processing</keyword>
<keyword evidence="7 13" id="KW-0508">mRNA splicing</keyword>
<keyword evidence="16" id="KW-1185">Reference proteome</keyword>
<dbReference type="PROSITE" id="PS52002">
    <property type="entry name" value="SM"/>
    <property type="match status" value="1"/>
</dbReference>
<dbReference type="GO" id="GO:0006402">
    <property type="term" value="P:mRNA catabolic process"/>
    <property type="evidence" value="ECO:0007669"/>
    <property type="project" value="Ensembl"/>
</dbReference>
<dbReference type="GO" id="GO:0046982">
    <property type="term" value="F:protein heterodimerization activity"/>
    <property type="evidence" value="ECO:0007669"/>
    <property type="project" value="Ensembl"/>
</dbReference>
<evidence type="ECO:0000256" key="12">
    <source>
        <dbReference type="ARBA" id="ARBA00067759"/>
    </source>
</evidence>
<evidence type="ECO:0000256" key="1">
    <source>
        <dbReference type="ARBA" id="ARBA00004123"/>
    </source>
</evidence>
<comment type="subunit">
    <text evidence="11">Component of the precatalytic spliceosome (spliceosome B complex). Component of the U4/U6-U5 tri-snRNP complex, a building block of the precatalytic spliceosome (spliceosome B complex). The U4/U6-U5 tri-snRNP complex is composed of the U4, U6 and U5 snRNAs and at least PRPF3, PRPF4, PRPF6, PRPF8, PRPF31, SNRNP200, TXNL4A, SNRNP40, SNRPB, SNRPD1, SNRPD2, SNRPD3, SNRPE, SNRPF, SNRPG, DDX23, CD2BP2, PPIH, SNU13, EFTUD2, SART1 and USP39, plus LSM2, LSM3, LSM4, LSM5, LSM6, LSM7 and LSM8. LSM2, LSM3, LSM4, LSM5, LSM6, LSM7 and LSM8 form a heptameric, ring-shaped subcomplex (the LSM2-8 complex) that is part of the U4/U6-U5 tri-snRNP complex and the precatalytic spliceosome.</text>
</comment>
<dbReference type="InterPro" id="IPR010920">
    <property type="entry name" value="LSM_dom_sf"/>
</dbReference>
<protein>
    <recommendedName>
        <fullName evidence="12 13">U6 snRNA-associated Sm-like protein LSm5</fullName>
    </recommendedName>
</protein>
<evidence type="ECO:0000256" key="3">
    <source>
        <dbReference type="ARBA" id="ARBA00022664"/>
    </source>
</evidence>
<dbReference type="CTD" id="23658"/>
<comment type="subcellular location">
    <subcellularLocation>
        <location evidence="1 13">Nucleus</location>
    </subcellularLocation>
</comment>
<dbReference type="InterPro" id="IPR001163">
    <property type="entry name" value="Sm_dom_euk/arc"/>
</dbReference>
<evidence type="ECO:0000256" key="6">
    <source>
        <dbReference type="ARBA" id="ARBA00022990"/>
    </source>
</evidence>
<dbReference type="OrthoDB" id="429711at2759"/>
<dbReference type="PANTHER" id="PTHR20971:SF0">
    <property type="entry name" value="U6 SNRNA-ASSOCIATED SM-LIKE PROTEIN LSM5"/>
    <property type="match status" value="1"/>
</dbReference>
<keyword evidence="5 13" id="KW-0694">RNA-binding</keyword>
<dbReference type="AlphaFoldDB" id="A0A663E1Q7"/>
<dbReference type="Ensembl" id="ENSACCT00020006378.1">
    <property type="protein sequence ID" value="ENSACCP00020006123.1"/>
    <property type="gene ID" value="ENSACCG00020004196.1"/>
</dbReference>
<evidence type="ECO:0000256" key="11">
    <source>
        <dbReference type="ARBA" id="ARBA00063389"/>
    </source>
</evidence>
<evidence type="ECO:0000256" key="4">
    <source>
        <dbReference type="ARBA" id="ARBA00022728"/>
    </source>
</evidence>
<dbReference type="InterPro" id="IPR047575">
    <property type="entry name" value="Sm"/>
</dbReference>
<dbReference type="KEGG" id="achc:115338849"/>
<dbReference type="SMART" id="SM00651">
    <property type="entry name" value="Sm"/>
    <property type="match status" value="1"/>
</dbReference>
<dbReference type="GO" id="GO:0009617">
    <property type="term" value="P:response to bacterium"/>
    <property type="evidence" value="ECO:0007669"/>
    <property type="project" value="Ensembl"/>
</dbReference>
<dbReference type="GO" id="GO:0005688">
    <property type="term" value="C:U6 snRNP"/>
    <property type="evidence" value="ECO:0007669"/>
    <property type="project" value="TreeGrafter"/>
</dbReference>
<comment type="similarity">
    <text evidence="2 13">Belongs to the snRNP Sm proteins family.</text>
</comment>
<dbReference type="PANTHER" id="PTHR20971">
    <property type="entry name" value="U6 SNRNA-ASSOCIATED PROTEIN"/>
    <property type="match status" value="1"/>
</dbReference>
<dbReference type="GO" id="GO:0000398">
    <property type="term" value="P:mRNA splicing, via spliceosome"/>
    <property type="evidence" value="ECO:0007669"/>
    <property type="project" value="Ensembl"/>
</dbReference>
<evidence type="ECO:0000256" key="7">
    <source>
        <dbReference type="ARBA" id="ARBA00023187"/>
    </source>
</evidence>
<evidence type="ECO:0000256" key="2">
    <source>
        <dbReference type="ARBA" id="ARBA00006850"/>
    </source>
</evidence>
<name>A0A663E1Q7_AQUCH</name>
<dbReference type="GO" id="GO:0005737">
    <property type="term" value="C:cytoplasm"/>
    <property type="evidence" value="ECO:0007669"/>
    <property type="project" value="Ensembl"/>
</dbReference>
<evidence type="ECO:0000259" key="14">
    <source>
        <dbReference type="PROSITE" id="PS52002"/>
    </source>
</evidence>
<dbReference type="RefSeq" id="XP_029863630.1">
    <property type="nucleotide sequence ID" value="XM_030007770.2"/>
</dbReference>
<dbReference type="Gene3D" id="2.30.30.100">
    <property type="match status" value="1"/>
</dbReference>
<dbReference type="GeneTree" id="ENSGT00390000001455"/>
<keyword evidence="8 13" id="KW-0539">Nucleus</keyword>
<comment type="subunit">
    <text evidence="13">LSm subunits form a heteromer with a doughnut shape.</text>
</comment>
<evidence type="ECO:0000313" key="15">
    <source>
        <dbReference type="Ensembl" id="ENSACCP00020006123.1"/>
    </source>
</evidence>
<sequence>MAANATTNPSQLLPLELVDKCIGSRIHIVMKSDKEIVGTLLGFDDFVNMVLEDVTEFEITPEGRRITKLDQILLNGNNITMVCKGITGFVKHSISWFIQWLLTHECLPA</sequence>
<dbReference type="CDD" id="cd01732">
    <property type="entry name" value="LSm5"/>
    <property type="match status" value="1"/>
</dbReference>
<keyword evidence="4 13" id="KW-0747">Spliceosome</keyword>
<evidence type="ECO:0000313" key="16">
    <source>
        <dbReference type="Proteomes" id="UP000472275"/>
    </source>
</evidence>
<dbReference type="GO" id="GO:0071005">
    <property type="term" value="C:U2-type precatalytic spliceosome"/>
    <property type="evidence" value="ECO:0007669"/>
    <property type="project" value="Ensembl"/>
</dbReference>
<dbReference type="Proteomes" id="UP000472275">
    <property type="component" value="Chromosome 3"/>
</dbReference>
<dbReference type="FunFam" id="2.30.30.100:FF:000003">
    <property type="entry name" value="U6 snRNA-associated Sm-like protein LSm5"/>
    <property type="match status" value="1"/>
</dbReference>
<reference evidence="15" key="1">
    <citation type="submission" date="2025-08" db="UniProtKB">
        <authorList>
            <consortium name="Ensembl"/>
        </authorList>
    </citation>
    <scope>IDENTIFICATION</scope>
</reference>
<evidence type="ECO:0000256" key="5">
    <source>
        <dbReference type="ARBA" id="ARBA00022884"/>
    </source>
</evidence>
<evidence type="ECO:0000256" key="13">
    <source>
        <dbReference type="RuleBase" id="RU365055"/>
    </source>
</evidence>
<dbReference type="InParanoid" id="A0A663E1Q7"/>
<dbReference type="GO" id="GO:0003723">
    <property type="term" value="F:RNA binding"/>
    <property type="evidence" value="ECO:0007669"/>
    <property type="project" value="UniProtKB-KW"/>
</dbReference>
<proteinExistence type="inferred from homology"/>
<dbReference type="GO" id="GO:1990726">
    <property type="term" value="C:Lsm1-7-Pat1 complex"/>
    <property type="evidence" value="ECO:0007669"/>
    <property type="project" value="TreeGrafter"/>
</dbReference>
<keyword evidence="9 13" id="KW-0687">Ribonucleoprotein</keyword>
<dbReference type="GeneID" id="115338849"/>
<reference evidence="15" key="2">
    <citation type="submission" date="2025-09" db="UniProtKB">
        <authorList>
            <consortium name="Ensembl"/>
        </authorList>
    </citation>
    <scope>IDENTIFICATION</scope>
</reference>